<dbReference type="OrthoDB" id="6530235at2759"/>
<sequence length="570" mass="64947">MVSKNGGESQPNDVYRPCFVRYSQFLNAQLYPLVIDVMANLKDQEYVAIAAFGNASKLLAPHIPDLPKPMWLWTRFHHGPFKLSDVVLGHERQFSKVIVFLPWLSKEFPSFVENIAAHAIQTHWVISKDANKSFDWFPKSAKGACQVVYVSPTYVEEPVNGFTDCNVARRNTSFPAQLFRLRDADAKKYPRNLKLTIVGPNGRLDAVPEVAALLEAYAALNTSIIQTNDSFLPVGEYAIRSRDADLDVEPKPFFKKQEYNFYFHAMYPAFHICFFTRFVTRKGSSLLQDNANLVVLNLLFFVLALAIVFISRCVHSRVCPARVSAIIIFLLSTFVGRSPQTLRTAGPTLNALLSLWMFGTLIVGFYIQSLITTDIYAPSLSREVEDIQEFEKLLEARRVLPCVDFRFLMNALEYFETPLLEKLVSIIHARRNYCIPNHEDNAWYGVVHQGKHVYVRPCCSYDEYVALLQGVVKVRGSLQMYHRVDAMLSNLPQRRQHRRLLLAISESGMDFQHTNKVGPVHFNEGKVLIPHPFSNYMWVFATGCISAVLMLCFELVSFIVFRNCSLGCGR</sequence>
<feature type="transmembrane region" description="Helical" evidence="1">
    <location>
        <begin position="348"/>
        <end position="367"/>
    </location>
</feature>
<evidence type="ECO:0000313" key="3">
    <source>
        <dbReference type="Proteomes" id="UP000821853"/>
    </source>
</evidence>
<accession>A0A9J6G964</accession>
<dbReference type="EMBL" id="JABSTR010000007">
    <property type="protein sequence ID" value="KAH9374910.1"/>
    <property type="molecule type" value="Genomic_DNA"/>
</dbReference>
<gene>
    <name evidence="2" type="ORF">HPB48_016114</name>
</gene>
<name>A0A9J6G964_HAELO</name>
<comment type="caution">
    <text evidence="2">The sequence shown here is derived from an EMBL/GenBank/DDBJ whole genome shotgun (WGS) entry which is preliminary data.</text>
</comment>
<dbReference type="VEuPathDB" id="VectorBase:HLOH_046090"/>
<feature type="transmembrane region" description="Helical" evidence="1">
    <location>
        <begin position="536"/>
        <end position="561"/>
    </location>
</feature>
<dbReference type="Proteomes" id="UP000821853">
    <property type="component" value="Chromosome 5"/>
</dbReference>
<keyword evidence="1" id="KW-0472">Membrane</keyword>
<keyword evidence="1" id="KW-0812">Transmembrane</keyword>
<feature type="transmembrane region" description="Helical" evidence="1">
    <location>
        <begin position="261"/>
        <end position="279"/>
    </location>
</feature>
<organism evidence="2 3">
    <name type="scientific">Haemaphysalis longicornis</name>
    <name type="common">Bush tick</name>
    <dbReference type="NCBI Taxonomy" id="44386"/>
    <lineage>
        <taxon>Eukaryota</taxon>
        <taxon>Metazoa</taxon>
        <taxon>Ecdysozoa</taxon>
        <taxon>Arthropoda</taxon>
        <taxon>Chelicerata</taxon>
        <taxon>Arachnida</taxon>
        <taxon>Acari</taxon>
        <taxon>Parasitiformes</taxon>
        <taxon>Ixodida</taxon>
        <taxon>Ixodoidea</taxon>
        <taxon>Ixodidae</taxon>
        <taxon>Haemaphysalinae</taxon>
        <taxon>Haemaphysalis</taxon>
    </lineage>
</organism>
<keyword evidence="1" id="KW-1133">Transmembrane helix</keyword>
<protein>
    <recommendedName>
        <fullName evidence="4">Ionotropic receptor</fullName>
    </recommendedName>
</protein>
<evidence type="ECO:0000313" key="2">
    <source>
        <dbReference type="EMBL" id="KAH9374910.1"/>
    </source>
</evidence>
<reference evidence="2 3" key="1">
    <citation type="journal article" date="2020" name="Cell">
        <title>Large-Scale Comparative Analyses of Tick Genomes Elucidate Their Genetic Diversity and Vector Capacities.</title>
        <authorList>
            <consortium name="Tick Genome and Microbiome Consortium (TIGMIC)"/>
            <person name="Jia N."/>
            <person name="Wang J."/>
            <person name="Shi W."/>
            <person name="Du L."/>
            <person name="Sun Y."/>
            <person name="Zhan W."/>
            <person name="Jiang J.F."/>
            <person name="Wang Q."/>
            <person name="Zhang B."/>
            <person name="Ji P."/>
            <person name="Bell-Sakyi L."/>
            <person name="Cui X.M."/>
            <person name="Yuan T.T."/>
            <person name="Jiang B.G."/>
            <person name="Yang W.F."/>
            <person name="Lam T.T."/>
            <person name="Chang Q.C."/>
            <person name="Ding S.J."/>
            <person name="Wang X.J."/>
            <person name="Zhu J.G."/>
            <person name="Ruan X.D."/>
            <person name="Zhao L."/>
            <person name="Wei J.T."/>
            <person name="Ye R.Z."/>
            <person name="Que T.C."/>
            <person name="Du C.H."/>
            <person name="Zhou Y.H."/>
            <person name="Cheng J.X."/>
            <person name="Dai P.F."/>
            <person name="Guo W.B."/>
            <person name="Han X.H."/>
            <person name="Huang E.J."/>
            <person name="Li L.F."/>
            <person name="Wei W."/>
            <person name="Gao Y.C."/>
            <person name="Liu J.Z."/>
            <person name="Shao H.Z."/>
            <person name="Wang X."/>
            <person name="Wang C.C."/>
            <person name="Yang T.C."/>
            <person name="Huo Q.B."/>
            <person name="Li W."/>
            <person name="Chen H.Y."/>
            <person name="Chen S.E."/>
            <person name="Zhou L.G."/>
            <person name="Ni X.B."/>
            <person name="Tian J.H."/>
            <person name="Sheng Y."/>
            <person name="Liu T."/>
            <person name="Pan Y.S."/>
            <person name="Xia L.Y."/>
            <person name="Li J."/>
            <person name="Zhao F."/>
            <person name="Cao W.C."/>
        </authorList>
    </citation>
    <scope>NUCLEOTIDE SEQUENCE [LARGE SCALE GENOMIC DNA]</scope>
    <source>
        <strain evidence="2">HaeL-2018</strain>
    </source>
</reference>
<feature type="transmembrane region" description="Helical" evidence="1">
    <location>
        <begin position="291"/>
        <end position="311"/>
    </location>
</feature>
<proteinExistence type="predicted"/>
<dbReference type="AlphaFoldDB" id="A0A9J6G964"/>
<evidence type="ECO:0008006" key="4">
    <source>
        <dbReference type="Google" id="ProtNLM"/>
    </source>
</evidence>
<evidence type="ECO:0000256" key="1">
    <source>
        <dbReference type="SAM" id="Phobius"/>
    </source>
</evidence>
<feature type="transmembrane region" description="Helical" evidence="1">
    <location>
        <begin position="318"/>
        <end position="336"/>
    </location>
</feature>
<keyword evidence="3" id="KW-1185">Reference proteome</keyword>